<feature type="active site" description="Nucleophile" evidence="4 5">
    <location>
        <position position="52"/>
    </location>
</feature>
<keyword evidence="3 4" id="KW-0413">Isomerase</keyword>
<dbReference type="EC" id="5.4.99.12" evidence="4"/>
<dbReference type="Pfam" id="PF01416">
    <property type="entry name" value="PseudoU_synth_1"/>
    <property type="match status" value="2"/>
</dbReference>
<dbReference type="GO" id="GO:0160147">
    <property type="term" value="F:tRNA pseudouridine(38-40) synthase activity"/>
    <property type="evidence" value="ECO:0007669"/>
    <property type="project" value="UniProtKB-EC"/>
</dbReference>
<dbReference type="AlphaFoldDB" id="A0A832G0W9"/>
<comment type="caution">
    <text evidence="9">The sequence shown here is derived from an EMBL/GenBank/DDBJ whole genome shotgun (WGS) entry which is preliminary data.</text>
</comment>
<dbReference type="EMBL" id="DSVI01000007">
    <property type="protein sequence ID" value="HGT47469.1"/>
    <property type="molecule type" value="Genomic_DNA"/>
</dbReference>
<keyword evidence="2 4" id="KW-0819">tRNA processing</keyword>
<dbReference type="PANTHER" id="PTHR11142:SF0">
    <property type="entry name" value="TRNA PSEUDOURIDINE SYNTHASE-LIKE 1"/>
    <property type="match status" value="1"/>
</dbReference>
<evidence type="ECO:0000256" key="3">
    <source>
        <dbReference type="ARBA" id="ARBA00023235"/>
    </source>
</evidence>
<dbReference type="InterPro" id="IPR020097">
    <property type="entry name" value="PsdUridine_synth_TruA_a/b_dom"/>
</dbReference>
<dbReference type="PIRSF" id="PIRSF001430">
    <property type="entry name" value="tRNA_psdUrid_synth"/>
    <property type="match status" value="1"/>
</dbReference>
<dbReference type="InterPro" id="IPR020095">
    <property type="entry name" value="PsdUridine_synth_TruA_C"/>
</dbReference>
<dbReference type="InterPro" id="IPR001406">
    <property type="entry name" value="PsdUridine_synth_TruA"/>
</dbReference>
<name>A0A832G0W9_9BACT</name>
<dbReference type="NCBIfam" id="TIGR00071">
    <property type="entry name" value="hisT_truA"/>
    <property type="match status" value="1"/>
</dbReference>
<dbReference type="FunFam" id="3.30.70.580:FF:000001">
    <property type="entry name" value="tRNA pseudouridine synthase A"/>
    <property type="match status" value="1"/>
</dbReference>
<evidence type="ECO:0000256" key="5">
    <source>
        <dbReference type="PIRSR" id="PIRSR001430-1"/>
    </source>
</evidence>
<comment type="catalytic activity">
    <reaction evidence="4 7">
        <text>uridine(38/39/40) in tRNA = pseudouridine(38/39/40) in tRNA</text>
        <dbReference type="Rhea" id="RHEA:22376"/>
        <dbReference type="Rhea" id="RHEA-COMP:10085"/>
        <dbReference type="Rhea" id="RHEA-COMP:10087"/>
        <dbReference type="ChEBI" id="CHEBI:65314"/>
        <dbReference type="ChEBI" id="CHEBI:65315"/>
        <dbReference type="EC" id="5.4.99.12"/>
    </reaction>
</comment>
<proteinExistence type="inferred from homology"/>
<evidence type="ECO:0000259" key="8">
    <source>
        <dbReference type="Pfam" id="PF01416"/>
    </source>
</evidence>
<protein>
    <recommendedName>
        <fullName evidence="4">tRNA pseudouridine synthase A</fullName>
        <ecNumber evidence="4">5.4.99.12</ecNumber>
    </recommendedName>
    <alternativeName>
        <fullName evidence="4">tRNA pseudouridine(38-40) synthase</fullName>
    </alternativeName>
    <alternativeName>
        <fullName evidence="4">tRNA pseudouridylate synthase I</fullName>
    </alternativeName>
    <alternativeName>
        <fullName evidence="4">tRNA-uridine isomerase I</fullName>
    </alternativeName>
</protein>
<organism evidence="9">
    <name type="scientific">Ignavibacterium album</name>
    <dbReference type="NCBI Taxonomy" id="591197"/>
    <lineage>
        <taxon>Bacteria</taxon>
        <taxon>Pseudomonadati</taxon>
        <taxon>Ignavibacteriota</taxon>
        <taxon>Ignavibacteria</taxon>
        <taxon>Ignavibacteriales</taxon>
        <taxon>Ignavibacteriaceae</taxon>
        <taxon>Ignavibacterium</taxon>
    </lineage>
</organism>
<evidence type="ECO:0000256" key="6">
    <source>
        <dbReference type="PIRSR" id="PIRSR001430-2"/>
    </source>
</evidence>
<evidence type="ECO:0000256" key="1">
    <source>
        <dbReference type="ARBA" id="ARBA00009375"/>
    </source>
</evidence>
<feature type="domain" description="Pseudouridine synthase I TruA alpha/beta" evidence="8">
    <location>
        <begin position="144"/>
        <end position="242"/>
    </location>
</feature>
<reference evidence="9" key="1">
    <citation type="journal article" date="2020" name="mSystems">
        <title>Genome- and Community-Level Interaction Insights into Carbon Utilization and Element Cycling Functions of Hydrothermarchaeota in Hydrothermal Sediment.</title>
        <authorList>
            <person name="Zhou Z."/>
            <person name="Liu Y."/>
            <person name="Xu W."/>
            <person name="Pan J."/>
            <person name="Luo Z.H."/>
            <person name="Li M."/>
        </authorList>
    </citation>
    <scope>NUCLEOTIDE SEQUENCE [LARGE SCALE GENOMIC DNA]</scope>
    <source>
        <strain evidence="9">SpSt-500</strain>
    </source>
</reference>
<dbReference type="Gene3D" id="3.30.70.660">
    <property type="entry name" value="Pseudouridine synthase I, catalytic domain, C-terminal subdomain"/>
    <property type="match status" value="1"/>
</dbReference>
<evidence type="ECO:0000256" key="4">
    <source>
        <dbReference type="HAMAP-Rule" id="MF_00171"/>
    </source>
</evidence>
<dbReference type="GO" id="GO:0003723">
    <property type="term" value="F:RNA binding"/>
    <property type="evidence" value="ECO:0007669"/>
    <property type="project" value="InterPro"/>
</dbReference>
<dbReference type="GO" id="GO:0031119">
    <property type="term" value="P:tRNA pseudouridine synthesis"/>
    <property type="evidence" value="ECO:0007669"/>
    <property type="project" value="UniProtKB-UniRule"/>
</dbReference>
<gene>
    <name evidence="4 9" type="primary">truA</name>
    <name evidence="9" type="ORF">ENS56_05510</name>
</gene>
<dbReference type="InterPro" id="IPR020103">
    <property type="entry name" value="PsdUridine_synth_cat_dom_sf"/>
</dbReference>
<dbReference type="SUPFAM" id="SSF55120">
    <property type="entry name" value="Pseudouridine synthase"/>
    <property type="match status" value="1"/>
</dbReference>
<comment type="function">
    <text evidence="4">Formation of pseudouridine at positions 38, 39 and 40 in the anticodon stem and loop of transfer RNAs.</text>
</comment>
<accession>A0A832G0W9</accession>
<evidence type="ECO:0000256" key="7">
    <source>
        <dbReference type="RuleBase" id="RU003792"/>
    </source>
</evidence>
<feature type="domain" description="Pseudouridine synthase I TruA alpha/beta" evidence="8">
    <location>
        <begin position="8"/>
        <end position="104"/>
    </location>
</feature>
<dbReference type="Gene3D" id="3.30.70.580">
    <property type="entry name" value="Pseudouridine synthase I, catalytic domain, N-terminal subdomain"/>
    <property type="match status" value="1"/>
</dbReference>
<feature type="binding site" evidence="4 6">
    <location>
        <position position="110"/>
    </location>
    <ligand>
        <name>substrate</name>
    </ligand>
</feature>
<comment type="caution">
    <text evidence="4">Lacks conserved residue(s) required for the propagation of feature annotation.</text>
</comment>
<evidence type="ECO:0000256" key="2">
    <source>
        <dbReference type="ARBA" id="ARBA00022694"/>
    </source>
</evidence>
<sequence>MNNYKLTIQYDGTNYSGWQIQTNANSVQQEITRAITIILKEEVNLIGSGRTDAGVHAIGQVANFRTEKEIDLYKFQFSLNSILPEDISISSIQKVDEKFHSRFDAKKRTYLYLISQFKSPFYKRYSYYYRMKINLERLNELSDLFRGKKNFASFCKRQSEVENKICDVYEISWFTQYDLIVFKISADRFLHGMVRAIVGTLLNAEKEENSEEYIQKVFNSENRESAAEAVPAKGLFLYKVEY</sequence>
<dbReference type="PANTHER" id="PTHR11142">
    <property type="entry name" value="PSEUDOURIDYLATE SYNTHASE"/>
    <property type="match status" value="1"/>
</dbReference>
<dbReference type="CDD" id="cd02570">
    <property type="entry name" value="PseudoU_synth_EcTruA"/>
    <property type="match status" value="1"/>
</dbReference>
<evidence type="ECO:0000313" key="9">
    <source>
        <dbReference type="EMBL" id="HGT47469.1"/>
    </source>
</evidence>
<dbReference type="InterPro" id="IPR020094">
    <property type="entry name" value="TruA/RsuA/RluB/E/F_N"/>
</dbReference>
<comment type="similarity">
    <text evidence="1 4 7">Belongs to the tRNA pseudouridine synthase TruA family.</text>
</comment>
<dbReference type="HAMAP" id="MF_00171">
    <property type="entry name" value="TruA"/>
    <property type="match status" value="1"/>
</dbReference>
<comment type="subunit">
    <text evidence="4">Homodimer.</text>
</comment>